<dbReference type="Pfam" id="PF11913">
    <property type="entry name" value="DUF3431"/>
    <property type="match status" value="1"/>
</dbReference>
<feature type="domain" description="Apple" evidence="3">
    <location>
        <begin position="407"/>
        <end position="483"/>
    </location>
</feature>
<dbReference type="SUPFAM" id="SSF57414">
    <property type="entry name" value="Hairpin loop containing domain-like"/>
    <property type="match status" value="1"/>
</dbReference>
<keyword evidence="5" id="KW-1185">Reference proteome</keyword>
<gene>
    <name evidence="4" type="ORF">PCOR1329_LOCUS80815</name>
</gene>
<dbReference type="InterPro" id="IPR003609">
    <property type="entry name" value="Pan_app"/>
</dbReference>
<organism evidence="4 5">
    <name type="scientific">Prorocentrum cordatum</name>
    <dbReference type="NCBI Taxonomy" id="2364126"/>
    <lineage>
        <taxon>Eukaryota</taxon>
        <taxon>Sar</taxon>
        <taxon>Alveolata</taxon>
        <taxon>Dinophyceae</taxon>
        <taxon>Prorocentrales</taxon>
        <taxon>Prorocentraceae</taxon>
        <taxon>Prorocentrum</taxon>
    </lineage>
</organism>
<evidence type="ECO:0000256" key="1">
    <source>
        <dbReference type="SAM" id="MobiDB-lite"/>
    </source>
</evidence>
<dbReference type="PANTHER" id="PTHR37490:SF1">
    <property type="entry name" value="GLYCOSYLTRANSFERASE 2-LIKE DOMAIN-CONTAINING PROTEIN"/>
    <property type="match status" value="1"/>
</dbReference>
<keyword evidence="2" id="KW-0732">Signal</keyword>
<proteinExistence type="predicted"/>
<name>A0ABN9XXT2_9DINO</name>
<accession>A0ABN9XXT2</accession>
<dbReference type="Gene3D" id="3.50.4.10">
    <property type="entry name" value="Hepatocyte Growth Factor"/>
    <property type="match status" value="1"/>
</dbReference>
<dbReference type="EMBL" id="CAUYUJ010021489">
    <property type="protein sequence ID" value="CAK0904915.1"/>
    <property type="molecule type" value="Genomic_DNA"/>
</dbReference>
<dbReference type="Pfam" id="PF00024">
    <property type="entry name" value="PAN_1"/>
    <property type="match status" value="1"/>
</dbReference>
<evidence type="ECO:0000256" key="2">
    <source>
        <dbReference type="SAM" id="SignalP"/>
    </source>
</evidence>
<reference evidence="4" key="1">
    <citation type="submission" date="2023-10" db="EMBL/GenBank/DDBJ databases">
        <authorList>
            <person name="Chen Y."/>
            <person name="Shah S."/>
            <person name="Dougan E. K."/>
            <person name="Thang M."/>
            <person name="Chan C."/>
        </authorList>
    </citation>
    <scope>NUCLEOTIDE SEQUENCE [LARGE SCALE GENOMIC DNA]</scope>
</reference>
<protein>
    <recommendedName>
        <fullName evidence="3">Apple domain-containing protein</fullName>
    </recommendedName>
</protein>
<feature type="signal peptide" evidence="2">
    <location>
        <begin position="1"/>
        <end position="23"/>
    </location>
</feature>
<dbReference type="PANTHER" id="PTHR37490">
    <property type="entry name" value="EXPRESSED PROTEIN"/>
    <property type="match status" value="1"/>
</dbReference>
<feature type="region of interest" description="Disordered" evidence="1">
    <location>
        <begin position="75"/>
        <end position="103"/>
    </location>
</feature>
<evidence type="ECO:0000259" key="3">
    <source>
        <dbReference type="PROSITE" id="PS50948"/>
    </source>
</evidence>
<sequence>MAPRPRALPGALLLHLGLRAALALHAHGDAGGPPGLEGPGDPFGPLRGALRAARASLEAQGRPVADLRAALRRAAGSAGGGPRGAAEDEGISEGGGVPEKNGRYEGASTLLQEEVEMLSDSQREMLRGIQAGSIGKNRVEIVLSHYNESVGWSKMYDAIITPYCKGYRDYHGGYPWTPRNCRQLPNVGREAHTFLHHIIENYDKLADWTVFTQAQAPTVGWSGAAGDRENGHVYPGVTFHDYVLGGGPFSGSGGDSQGARFVFNGHWKPPRQGLEFETVRMCFAGNYYVDMREQGKPKRLNTTCPRLKSKESQLWLGGLPVNQALLAYIDTLGAGSERNLFYSQGARFALSRERIRQRPRGFYEKLLGTLDSEVYPVAGIFAELLWYYIPGRPDKHRQPCVDHAQACPEGYEQLGSSSDHAEDGILQRLNTGSMAECAAACGANRLCESFEYHAHRPKLCVLQPSNNSAEGAQTGFWAGAVACRRTGARRS</sequence>
<dbReference type="InterPro" id="IPR021838">
    <property type="entry name" value="DUF3431"/>
</dbReference>
<evidence type="ECO:0000313" key="5">
    <source>
        <dbReference type="Proteomes" id="UP001189429"/>
    </source>
</evidence>
<dbReference type="Proteomes" id="UP001189429">
    <property type="component" value="Unassembled WGS sequence"/>
</dbReference>
<evidence type="ECO:0000313" key="4">
    <source>
        <dbReference type="EMBL" id="CAK0904915.1"/>
    </source>
</evidence>
<comment type="caution">
    <text evidence="4">The sequence shown here is derived from an EMBL/GenBank/DDBJ whole genome shotgun (WGS) entry which is preliminary data.</text>
</comment>
<feature type="chain" id="PRO_5045469947" description="Apple domain-containing protein" evidence="2">
    <location>
        <begin position="24"/>
        <end position="491"/>
    </location>
</feature>
<dbReference type="PROSITE" id="PS50948">
    <property type="entry name" value="PAN"/>
    <property type="match status" value="1"/>
</dbReference>